<reference evidence="2 3" key="1">
    <citation type="submission" date="2020-01" db="EMBL/GenBank/DDBJ databases">
        <title>Sphingomonas sp. C33 whole genome sequece.</title>
        <authorList>
            <person name="Park C."/>
        </authorList>
    </citation>
    <scope>NUCLEOTIDE SEQUENCE [LARGE SCALE GENOMIC DNA]</scope>
    <source>
        <strain evidence="2 3">C33</strain>
    </source>
</reference>
<dbReference type="AlphaFoldDB" id="A0A7Z2NWA7"/>
<keyword evidence="3" id="KW-1185">Reference proteome</keyword>
<dbReference type="EMBL" id="CP047895">
    <property type="protein sequence ID" value="QHL91028.1"/>
    <property type="molecule type" value="Genomic_DNA"/>
</dbReference>
<keyword evidence="1" id="KW-1133">Transmembrane helix</keyword>
<evidence type="ECO:0000313" key="3">
    <source>
        <dbReference type="Proteomes" id="UP000464468"/>
    </source>
</evidence>
<dbReference type="KEGG" id="schy:GVO57_09605"/>
<gene>
    <name evidence="2" type="ORF">GVO57_09605</name>
</gene>
<dbReference type="InterPro" id="IPR009937">
    <property type="entry name" value="Phage_holin_3_6"/>
</dbReference>
<dbReference type="RefSeq" id="WP_160592958.1">
    <property type="nucleotide sequence ID" value="NZ_CP047895.1"/>
</dbReference>
<keyword evidence="1" id="KW-0472">Membrane</keyword>
<organism evidence="2 3">
    <name type="scientific">Sphingomonas changnyeongensis</name>
    <dbReference type="NCBI Taxonomy" id="2698679"/>
    <lineage>
        <taxon>Bacteria</taxon>
        <taxon>Pseudomonadati</taxon>
        <taxon>Pseudomonadota</taxon>
        <taxon>Alphaproteobacteria</taxon>
        <taxon>Sphingomonadales</taxon>
        <taxon>Sphingomonadaceae</taxon>
        <taxon>Sphingomonas</taxon>
    </lineage>
</organism>
<keyword evidence="1" id="KW-0812">Transmembrane</keyword>
<feature type="transmembrane region" description="Helical" evidence="1">
    <location>
        <begin position="40"/>
        <end position="69"/>
    </location>
</feature>
<proteinExistence type="predicted"/>
<evidence type="ECO:0000313" key="2">
    <source>
        <dbReference type="EMBL" id="QHL91028.1"/>
    </source>
</evidence>
<evidence type="ECO:0008006" key="4">
    <source>
        <dbReference type="Google" id="ProtNLM"/>
    </source>
</evidence>
<protein>
    <recommendedName>
        <fullName evidence="4">Holin-X, holin superfamily III</fullName>
    </recommendedName>
</protein>
<feature type="transmembrane region" description="Helical" evidence="1">
    <location>
        <begin position="75"/>
        <end position="98"/>
    </location>
</feature>
<dbReference type="Pfam" id="PF07332">
    <property type="entry name" value="Phage_holin_3_6"/>
    <property type="match status" value="1"/>
</dbReference>
<name>A0A7Z2NWA7_9SPHN</name>
<sequence>MNEDVPIGELIGQLVEDGKAFARAEAGLYRARARAAATPLLRAAVLAGLALALALGTVPALLVGLVLVLQPVTGTGAALTIVIAGALLAAAGLGYLAWRQIRRAGR</sequence>
<evidence type="ECO:0000256" key="1">
    <source>
        <dbReference type="SAM" id="Phobius"/>
    </source>
</evidence>
<accession>A0A7Z2NWA7</accession>
<dbReference type="Proteomes" id="UP000464468">
    <property type="component" value="Chromosome"/>
</dbReference>